<dbReference type="AlphaFoldDB" id="A0A0F9DZX9"/>
<sequence>MAPRHSAEPRDYRQRAWRKGNGRPLGLGLCSAALLAWLLTGCSGGSGGPELAIQVHSRPREVVVDWEFRNTTGRPLWIATGMRVGDYTYTFPLVHLVPPGDLLLLSGDFRRNDDGRKPTSRPSGPTRRYMAIRQLMP</sequence>
<reference evidence="1" key="1">
    <citation type="journal article" date="2015" name="Nature">
        <title>Complex archaea that bridge the gap between prokaryotes and eukaryotes.</title>
        <authorList>
            <person name="Spang A."/>
            <person name="Saw J.H."/>
            <person name="Jorgensen S.L."/>
            <person name="Zaremba-Niedzwiedzka K."/>
            <person name="Martijn J."/>
            <person name="Lind A.E."/>
            <person name="van Eijk R."/>
            <person name="Schleper C."/>
            <person name="Guy L."/>
            <person name="Ettema T.J."/>
        </authorList>
    </citation>
    <scope>NUCLEOTIDE SEQUENCE</scope>
</reference>
<name>A0A0F9DZX9_9ZZZZ</name>
<evidence type="ECO:0000313" key="1">
    <source>
        <dbReference type="EMBL" id="KKL67323.1"/>
    </source>
</evidence>
<proteinExistence type="predicted"/>
<gene>
    <name evidence="1" type="ORF">LCGC14_2136160</name>
</gene>
<organism evidence="1">
    <name type="scientific">marine sediment metagenome</name>
    <dbReference type="NCBI Taxonomy" id="412755"/>
    <lineage>
        <taxon>unclassified sequences</taxon>
        <taxon>metagenomes</taxon>
        <taxon>ecological metagenomes</taxon>
    </lineage>
</organism>
<comment type="caution">
    <text evidence="1">The sequence shown here is derived from an EMBL/GenBank/DDBJ whole genome shotgun (WGS) entry which is preliminary data.</text>
</comment>
<dbReference type="EMBL" id="LAZR01026901">
    <property type="protein sequence ID" value="KKL67323.1"/>
    <property type="molecule type" value="Genomic_DNA"/>
</dbReference>
<accession>A0A0F9DZX9</accession>
<protein>
    <submittedName>
        <fullName evidence="1">Uncharacterized protein</fullName>
    </submittedName>
</protein>
<feature type="non-terminal residue" evidence="1">
    <location>
        <position position="137"/>
    </location>
</feature>